<organism evidence="1 2">
    <name type="scientific">Allacma fusca</name>
    <dbReference type="NCBI Taxonomy" id="39272"/>
    <lineage>
        <taxon>Eukaryota</taxon>
        <taxon>Metazoa</taxon>
        <taxon>Ecdysozoa</taxon>
        <taxon>Arthropoda</taxon>
        <taxon>Hexapoda</taxon>
        <taxon>Collembola</taxon>
        <taxon>Symphypleona</taxon>
        <taxon>Sminthuridae</taxon>
        <taxon>Allacma</taxon>
    </lineage>
</organism>
<dbReference type="AlphaFoldDB" id="A0A8J2K9S2"/>
<comment type="caution">
    <text evidence="1">The sequence shown here is derived from an EMBL/GenBank/DDBJ whole genome shotgun (WGS) entry which is preliminary data.</text>
</comment>
<keyword evidence="2" id="KW-1185">Reference proteome</keyword>
<sequence length="99" mass="10598">MFLSTQPSFLAARPLAASIDVHLVADLRDTMLGGLKLSVVNQTGILSNVTAAPAIQNCPRIPVADSNELPIRLVHVSFPKSQESPRLVIALHSAADKFK</sequence>
<accession>A0A8J2K9S2</accession>
<gene>
    <name evidence="1" type="ORF">AFUS01_LOCUS20577</name>
</gene>
<reference evidence="1" key="1">
    <citation type="submission" date="2021-06" db="EMBL/GenBank/DDBJ databases">
        <authorList>
            <person name="Hodson N. C."/>
            <person name="Mongue J. A."/>
            <person name="Jaron S. K."/>
        </authorList>
    </citation>
    <scope>NUCLEOTIDE SEQUENCE</scope>
</reference>
<name>A0A8J2K9S2_9HEXA</name>
<protein>
    <submittedName>
        <fullName evidence="1">Uncharacterized protein</fullName>
    </submittedName>
</protein>
<proteinExistence type="predicted"/>
<dbReference type="Proteomes" id="UP000708208">
    <property type="component" value="Unassembled WGS sequence"/>
</dbReference>
<evidence type="ECO:0000313" key="2">
    <source>
        <dbReference type="Proteomes" id="UP000708208"/>
    </source>
</evidence>
<dbReference type="EMBL" id="CAJVCH010223521">
    <property type="protein sequence ID" value="CAG7732037.1"/>
    <property type="molecule type" value="Genomic_DNA"/>
</dbReference>
<evidence type="ECO:0000313" key="1">
    <source>
        <dbReference type="EMBL" id="CAG7732037.1"/>
    </source>
</evidence>